<name>A0A0D0D4H5_9AGAM</name>
<keyword evidence="2" id="KW-1185">Reference proteome</keyword>
<dbReference type="OrthoDB" id="2158839at2759"/>
<protein>
    <submittedName>
        <fullName evidence="1">Uncharacterized protein</fullName>
    </submittedName>
</protein>
<accession>A0A0D0D4H5</accession>
<dbReference type="HOGENOM" id="CLU_131643_0_0_1"/>
<reference evidence="1 2" key="1">
    <citation type="submission" date="2014-04" db="EMBL/GenBank/DDBJ databases">
        <authorList>
            <consortium name="DOE Joint Genome Institute"/>
            <person name="Kuo A."/>
            <person name="Kohler A."/>
            <person name="Jargeat P."/>
            <person name="Nagy L.G."/>
            <person name="Floudas D."/>
            <person name="Copeland A."/>
            <person name="Barry K.W."/>
            <person name="Cichocki N."/>
            <person name="Veneault-Fourrey C."/>
            <person name="LaButti K."/>
            <person name="Lindquist E.A."/>
            <person name="Lipzen A."/>
            <person name="Lundell T."/>
            <person name="Morin E."/>
            <person name="Murat C."/>
            <person name="Sun H."/>
            <person name="Tunlid A."/>
            <person name="Henrissat B."/>
            <person name="Grigoriev I.V."/>
            <person name="Hibbett D.S."/>
            <person name="Martin F."/>
            <person name="Nordberg H.P."/>
            <person name="Cantor M.N."/>
            <person name="Hua S.X."/>
        </authorList>
    </citation>
    <scope>NUCLEOTIDE SEQUENCE [LARGE SCALE GENOMIC DNA]</scope>
    <source>
        <strain evidence="1 2">Ve08.2h10</strain>
    </source>
</reference>
<reference evidence="2" key="2">
    <citation type="submission" date="2015-01" db="EMBL/GenBank/DDBJ databases">
        <title>Evolutionary Origins and Diversification of the Mycorrhizal Mutualists.</title>
        <authorList>
            <consortium name="DOE Joint Genome Institute"/>
            <consortium name="Mycorrhizal Genomics Consortium"/>
            <person name="Kohler A."/>
            <person name="Kuo A."/>
            <person name="Nagy L.G."/>
            <person name="Floudas D."/>
            <person name="Copeland A."/>
            <person name="Barry K.W."/>
            <person name="Cichocki N."/>
            <person name="Veneault-Fourrey C."/>
            <person name="LaButti K."/>
            <person name="Lindquist E.A."/>
            <person name="Lipzen A."/>
            <person name="Lundell T."/>
            <person name="Morin E."/>
            <person name="Murat C."/>
            <person name="Riley R."/>
            <person name="Ohm R."/>
            <person name="Sun H."/>
            <person name="Tunlid A."/>
            <person name="Henrissat B."/>
            <person name="Grigoriev I.V."/>
            <person name="Hibbett D.S."/>
            <person name="Martin F."/>
        </authorList>
    </citation>
    <scope>NUCLEOTIDE SEQUENCE [LARGE SCALE GENOMIC DNA]</scope>
    <source>
        <strain evidence="2">Ve08.2h10</strain>
    </source>
</reference>
<dbReference type="AlphaFoldDB" id="A0A0D0D4H5"/>
<organism evidence="1 2">
    <name type="scientific">Paxillus rubicundulus Ve08.2h10</name>
    <dbReference type="NCBI Taxonomy" id="930991"/>
    <lineage>
        <taxon>Eukaryota</taxon>
        <taxon>Fungi</taxon>
        <taxon>Dikarya</taxon>
        <taxon>Basidiomycota</taxon>
        <taxon>Agaricomycotina</taxon>
        <taxon>Agaricomycetes</taxon>
        <taxon>Agaricomycetidae</taxon>
        <taxon>Boletales</taxon>
        <taxon>Paxilineae</taxon>
        <taxon>Paxillaceae</taxon>
        <taxon>Paxillus</taxon>
    </lineage>
</organism>
<evidence type="ECO:0000313" key="2">
    <source>
        <dbReference type="Proteomes" id="UP000054538"/>
    </source>
</evidence>
<gene>
    <name evidence="1" type="ORF">PAXRUDRAFT_163862</name>
</gene>
<evidence type="ECO:0000313" key="1">
    <source>
        <dbReference type="EMBL" id="KIK78501.1"/>
    </source>
</evidence>
<proteinExistence type="predicted"/>
<sequence length="143" mass="15526">MHLLSLSSVPNSHQPPFHTRSTSFLKCPASPFFHGPVDTAKKQCSFQPTGQPPPSSNTDSSPLSCCAVCLGCHPHHTVDYEAACTWDNLLKTFTKRVHKALYSNANLCLCTKWQCNKGCSNHHSLFHLCSGCGATTHGAQTCP</sequence>
<dbReference type="Proteomes" id="UP000054538">
    <property type="component" value="Unassembled WGS sequence"/>
</dbReference>
<dbReference type="EMBL" id="KN826570">
    <property type="protein sequence ID" value="KIK78501.1"/>
    <property type="molecule type" value="Genomic_DNA"/>
</dbReference>
<dbReference type="InParanoid" id="A0A0D0D4H5"/>